<evidence type="ECO:0000313" key="6">
    <source>
        <dbReference type="Proteomes" id="UP000282741"/>
    </source>
</evidence>
<evidence type="ECO:0000259" key="4">
    <source>
        <dbReference type="PROSITE" id="PS50949"/>
    </source>
</evidence>
<dbReference type="PANTHER" id="PTHR43537:SF44">
    <property type="entry name" value="GNTR FAMILY REGULATORY PROTEIN"/>
    <property type="match status" value="1"/>
</dbReference>
<dbReference type="InterPro" id="IPR000524">
    <property type="entry name" value="Tscrpt_reg_HTH_GntR"/>
</dbReference>
<dbReference type="InterPro" id="IPR036388">
    <property type="entry name" value="WH-like_DNA-bd_sf"/>
</dbReference>
<dbReference type="SMART" id="SM00895">
    <property type="entry name" value="FCD"/>
    <property type="match status" value="1"/>
</dbReference>
<keyword evidence="3" id="KW-0804">Transcription</keyword>
<dbReference type="Pfam" id="PF07729">
    <property type="entry name" value="FCD"/>
    <property type="match status" value="1"/>
</dbReference>
<dbReference type="EMBL" id="CP024172">
    <property type="protein sequence ID" value="AZW16124.1"/>
    <property type="molecule type" value="Genomic_DNA"/>
</dbReference>
<dbReference type="Proteomes" id="UP000282741">
    <property type="component" value="Chromosome"/>
</dbReference>
<organism evidence="5 6">
    <name type="scientific">Bordetella hinzii</name>
    <dbReference type="NCBI Taxonomy" id="103855"/>
    <lineage>
        <taxon>Bacteria</taxon>
        <taxon>Pseudomonadati</taxon>
        <taxon>Pseudomonadota</taxon>
        <taxon>Betaproteobacteria</taxon>
        <taxon>Burkholderiales</taxon>
        <taxon>Alcaligenaceae</taxon>
        <taxon>Bordetella</taxon>
    </lineage>
</organism>
<evidence type="ECO:0000313" key="5">
    <source>
        <dbReference type="EMBL" id="AZW16124.1"/>
    </source>
</evidence>
<dbReference type="RefSeq" id="WP_032955510.1">
    <property type="nucleotide sequence ID" value="NZ_CP012077.1"/>
</dbReference>
<dbReference type="PRINTS" id="PR00035">
    <property type="entry name" value="HTHGNTR"/>
</dbReference>
<protein>
    <submittedName>
        <fullName evidence="5">FadR family transcriptional regulator</fullName>
    </submittedName>
</protein>
<gene>
    <name evidence="5" type="ORF">CS347_04700</name>
</gene>
<proteinExistence type="predicted"/>
<dbReference type="InterPro" id="IPR008920">
    <property type="entry name" value="TF_FadR/GntR_C"/>
</dbReference>
<dbReference type="GO" id="GO:0003677">
    <property type="term" value="F:DNA binding"/>
    <property type="evidence" value="ECO:0007669"/>
    <property type="project" value="UniProtKB-KW"/>
</dbReference>
<keyword evidence="1" id="KW-0805">Transcription regulation</keyword>
<dbReference type="AlphaFoldDB" id="A0AAN1VER9"/>
<evidence type="ECO:0000256" key="1">
    <source>
        <dbReference type="ARBA" id="ARBA00023015"/>
    </source>
</evidence>
<evidence type="ECO:0000256" key="2">
    <source>
        <dbReference type="ARBA" id="ARBA00023125"/>
    </source>
</evidence>
<dbReference type="Pfam" id="PF00392">
    <property type="entry name" value="GntR"/>
    <property type="match status" value="1"/>
</dbReference>
<dbReference type="GO" id="GO:0003700">
    <property type="term" value="F:DNA-binding transcription factor activity"/>
    <property type="evidence" value="ECO:0007669"/>
    <property type="project" value="InterPro"/>
</dbReference>
<evidence type="ECO:0000256" key="3">
    <source>
        <dbReference type="ARBA" id="ARBA00023163"/>
    </source>
</evidence>
<dbReference type="PROSITE" id="PS50949">
    <property type="entry name" value="HTH_GNTR"/>
    <property type="match status" value="1"/>
</dbReference>
<reference evidence="6" key="1">
    <citation type="submission" date="2017-10" db="EMBL/GenBank/DDBJ databases">
        <title>Whole genome sequencing of various Bordetella species.</title>
        <authorList>
            <person name="Weigand M.R."/>
            <person name="Loparev V."/>
            <person name="Peng Y."/>
            <person name="Bowden K.E."/>
            <person name="Tondella M.L."/>
            <person name="Williams M.M."/>
        </authorList>
    </citation>
    <scope>NUCLEOTIDE SEQUENCE [LARGE SCALE GENOMIC DNA]</scope>
    <source>
        <strain evidence="6">H720</strain>
    </source>
</reference>
<feature type="domain" description="HTH gntR-type" evidence="4">
    <location>
        <begin position="15"/>
        <end position="83"/>
    </location>
</feature>
<dbReference type="InterPro" id="IPR036390">
    <property type="entry name" value="WH_DNA-bd_sf"/>
</dbReference>
<dbReference type="SUPFAM" id="SSF46785">
    <property type="entry name" value="Winged helix' DNA-binding domain"/>
    <property type="match status" value="1"/>
</dbReference>
<dbReference type="GeneID" id="92996802"/>
<keyword evidence="2" id="KW-0238">DNA-binding</keyword>
<name>A0AAN1VER9_9BORD</name>
<accession>A0AAN1VER9</accession>
<sequence length="244" mass="27169">MTVPNEPQAVQRRPRNLAQGLVESFTGRIRAGDIAPGQKLPTESEIMRQFGVSRTVVREALSRLQACGLVETHHGVGTYALRPSGNDDFRVDPAGLATVHDVLVLLELRICLETEAAGLAAQRRTPEQLAAMRRTLDAFQARLRAEGDTVTPDFEFHLLVAQATGNRYFAELMSHLGSAVIPRTRINAARMAGDDNEPYLVRVNLEHETIFEAIRRQDAEAARAAMRTHLSNSRERLRRMEGPR</sequence>
<dbReference type="Gene3D" id="1.20.120.530">
    <property type="entry name" value="GntR ligand-binding domain-like"/>
    <property type="match status" value="1"/>
</dbReference>
<dbReference type="PANTHER" id="PTHR43537">
    <property type="entry name" value="TRANSCRIPTIONAL REGULATOR, GNTR FAMILY"/>
    <property type="match status" value="1"/>
</dbReference>
<dbReference type="CDD" id="cd07377">
    <property type="entry name" value="WHTH_GntR"/>
    <property type="match status" value="1"/>
</dbReference>
<dbReference type="InterPro" id="IPR011711">
    <property type="entry name" value="GntR_C"/>
</dbReference>
<dbReference type="SMART" id="SM00345">
    <property type="entry name" value="HTH_GNTR"/>
    <property type="match status" value="1"/>
</dbReference>
<dbReference type="Gene3D" id="1.10.10.10">
    <property type="entry name" value="Winged helix-like DNA-binding domain superfamily/Winged helix DNA-binding domain"/>
    <property type="match status" value="1"/>
</dbReference>
<dbReference type="SUPFAM" id="SSF48008">
    <property type="entry name" value="GntR ligand-binding domain-like"/>
    <property type="match status" value="1"/>
</dbReference>